<evidence type="ECO:0000313" key="3">
    <source>
        <dbReference type="Proteomes" id="UP001596328"/>
    </source>
</evidence>
<keyword evidence="3" id="KW-1185">Reference proteome</keyword>
<dbReference type="AlphaFoldDB" id="A0ABD5RUV5"/>
<dbReference type="EMBL" id="JBHSWU010000003">
    <property type="protein sequence ID" value="MFC6723070.1"/>
    <property type="molecule type" value="Genomic_DNA"/>
</dbReference>
<organism evidence="2 3">
    <name type="scientific">Halobium palmae</name>
    <dbReference type="NCBI Taxonomy" id="1776492"/>
    <lineage>
        <taxon>Archaea</taxon>
        <taxon>Methanobacteriati</taxon>
        <taxon>Methanobacteriota</taxon>
        <taxon>Stenosarchaea group</taxon>
        <taxon>Halobacteria</taxon>
        <taxon>Halobacteriales</taxon>
        <taxon>Haloferacaceae</taxon>
        <taxon>Halobium</taxon>
    </lineage>
</organism>
<evidence type="ECO:0000313" key="2">
    <source>
        <dbReference type="EMBL" id="MFC6723070.1"/>
    </source>
</evidence>
<feature type="transmembrane region" description="Helical" evidence="1">
    <location>
        <begin position="131"/>
        <end position="151"/>
    </location>
</feature>
<feature type="transmembrane region" description="Helical" evidence="1">
    <location>
        <begin position="20"/>
        <end position="41"/>
    </location>
</feature>
<evidence type="ECO:0000256" key="1">
    <source>
        <dbReference type="SAM" id="Phobius"/>
    </source>
</evidence>
<proteinExistence type="predicted"/>
<keyword evidence="1" id="KW-0472">Membrane</keyword>
<keyword evidence="1" id="KW-1133">Transmembrane helix</keyword>
<sequence length="252" mass="28211">MAYSPPSLDEFAQLRRGLPVLAALLLLVAVLLPMWVINVHAVQYPNEVLRLELYAYPHIAGDYGEMAALNKYIGFYYPDPVYWQPNYEAHPRAVDVPEWSFGPLAFIAVAGAGAFVAVAPSVRKLKQGLKWQLVGSVTVFTVMLVDIQYRLYQTGHSLDPDAPVIGVEPFTPPLWGRYEVANITSYSRLGAGAYLTMLAIGLLGVAFYYRNTDVTIKALPERVRHRIEELRERVIDRSTDDEEPAVSTTRRG</sequence>
<comment type="caution">
    <text evidence="2">The sequence shown here is derived from an EMBL/GenBank/DDBJ whole genome shotgun (WGS) entry which is preliminary data.</text>
</comment>
<protein>
    <submittedName>
        <fullName evidence="2">Uncharacterized protein</fullName>
    </submittedName>
</protein>
<reference evidence="2 3" key="1">
    <citation type="journal article" date="2019" name="Int. J. Syst. Evol. Microbiol.">
        <title>The Global Catalogue of Microorganisms (GCM) 10K type strain sequencing project: providing services to taxonomists for standard genome sequencing and annotation.</title>
        <authorList>
            <consortium name="The Broad Institute Genomics Platform"/>
            <consortium name="The Broad Institute Genome Sequencing Center for Infectious Disease"/>
            <person name="Wu L."/>
            <person name="Ma J."/>
        </authorList>
    </citation>
    <scope>NUCLEOTIDE SEQUENCE [LARGE SCALE GENOMIC DNA]</scope>
    <source>
        <strain evidence="2 3">NBRC 111368</strain>
    </source>
</reference>
<name>A0ABD5RUV5_9EURY</name>
<feature type="transmembrane region" description="Helical" evidence="1">
    <location>
        <begin position="191"/>
        <end position="209"/>
    </location>
</feature>
<dbReference type="Proteomes" id="UP001596328">
    <property type="component" value="Unassembled WGS sequence"/>
</dbReference>
<gene>
    <name evidence="2" type="ORF">ACFQE1_01420</name>
</gene>
<keyword evidence="1" id="KW-0812">Transmembrane</keyword>
<feature type="transmembrane region" description="Helical" evidence="1">
    <location>
        <begin position="101"/>
        <end position="119"/>
    </location>
</feature>
<accession>A0ABD5RUV5</accession>